<proteinExistence type="predicted"/>
<dbReference type="Proteomes" id="UP000199207">
    <property type="component" value="Unassembled WGS sequence"/>
</dbReference>
<dbReference type="OrthoDB" id="8444549at2"/>
<reference evidence="2 3" key="1">
    <citation type="submission" date="2016-10" db="EMBL/GenBank/DDBJ databases">
        <authorList>
            <person name="de Groot N.N."/>
        </authorList>
    </citation>
    <scope>NUCLEOTIDE SEQUENCE [LARGE SCALE GENOMIC DNA]</scope>
    <source>
        <strain evidence="2 3">CGMCC 4.5739</strain>
    </source>
</reference>
<dbReference type="EMBL" id="FOLM01000015">
    <property type="protein sequence ID" value="SFD43574.1"/>
    <property type="molecule type" value="Genomic_DNA"/>
</dbReference>
<accession>A0A1I1SAN1</accession>
<organism evidence="2 3">
    <name type="scientific">Streptomyces aidingensis</name>
    <dbReference type="NCBI Taxonomy" id="910347"/>
    <lineage>
        <taxon>Bacteria</taxon>
        <taxon>Bacillati</taxon>
        <taxon>Actinomycetota</taxon>
        <taxon>Actinomycetes</taxon>
        <taxon>Kitasatosporales</taxon>
        <taxon>Streptomycetaceae</taxon>
        <taxon>Streptomyces</taxon>
    </lineage>
</organism>
<dbReference type="RefSeq" id="WP_093840839.1">
    <property type="nucleotide sequence ID" value="NZ_FOLM01000015.1"/>
</dbReference>
<protein>
    <submittedName>
        <fullName evidence="2">Uncharacterized protein</fullName>
    </submittedName>
</protein>
<sequence length="495" mass="55738">MLKPLGPDEYRELLAAALPEATDADTILPNLTTLFTPDSHRAALYVDATVVRGGRGVGKTFWYHSLLDDTLREVAAEEYGIERLRRLTVWPGYGAAVEPELYPGPGVLWQLVEDGVRPYDLWYTVLLSTLGREELRPLVEWRDRVAWVRANPGAAERIIHRADRQAQQDGTTHLILFDALDRLHRVRAEADRLVGGILELALAMRLGTRNIRCKVFIRPDMFDGALLRFPDASKLTANAAALTWSRANLYGLLFHYLGNHGGEYGHHAERFRRLTGGWQPEADGRRWVPPALLRGDERHQEDQFTQIAGPYMGANYRKGNTYTWLPNHLMDGVEQVSPRSFLSALNRAVAETRGSYAGYRYALHHEGIRRGVQTASTTRVKEIGEDMPWVQRAAAPLAGRQVPIEQATVVELWREAGLSEALRREAETFRDASGNADSEDIRTGPRHPDDPELLIEELITLGVMRRRRDGRIDLPDVYRIAFNIGRKGGVPRVAG</sequence>
<evidence type="ECO:0000256" key="1">
    <source>
        <dbReference type="SAM" id="MobiDB-lite"/>
    </source>
</evidence>
<gene>
    <name evidence="2" type="ORF">SAMN05421773_11552</name>
</gene>
<feature type="region of interest" description="Disordered" evidence="1">
    <location>
        <begin position="426"/>
        <end position="449"/>
    </location>
</feature>
<dbReference type="STRING" id="910347.SAMN05421773_11552"/>
<evidence type="ECO:0000313" key="2">
    <source>
        <dbReference type="EMBL" id="SFD43574.1"/>
    </source>
</evidence>
<evidence type="ECO:0000313" key="3">
    <source>
        <dbReference type="Proteomes" id="UP000199207"/>
    </source>
</evidence>
<name>A0A1I1SAN1_9ACTN</name>
<feature type="compositionally biased region" description="Basic and acidic residues" evidence="1">
    <location>
        <begin position="439"/>
        <end position="449"/>
    </location>
</feature>
<dbReference type="AlphaFoldDB" id="A0A1I1SAN1"/>
<keyword evidence="3" id="KW-1185">Reference proteome</keyword>